<name>A0A1X7VPJ0_AMPQE</name>
<evidence type="ECO:0000313" key="1">
    <source>
        <dbReference type="EnsemblMetazoa" id="Aqu2.1.41760_001"/>
    </source>
</evidence>
<dbReference type="EnsemblMetazoa" id="Aqu2.1.41760_001">
    <property type="protein sequence ID" value="Aqu2.1.41760_001"/>
    <property type="gene ID" value="Aqu2.1.41760"/>
</dbReference>
<dbReference type="InParanoid" id="A0A1X7VPJ0"/>
<reference evidence="1" key="1">
    <citation type="submission" date="2017-05" db="UniProtKB">
        <authorList>
            <consortium name="EnsemblMetazoa"/>
        </authorList>
    </citation>
    <scope>IDENTIFICATION</scope>
</reference>
<sequence>MKILLVVVIPIGWYITLLAKSILATTSLLRTRTLHGNLEFFFTQLPICELPVYTTFSLSVTTLLDCSSKD</sequence>
<organism evidence="1">
    <name type="scientific">Amphimedon queenslandica</name>
    <name type="common">Sponge</name>
    <dbReference type="NCBI Taxonomy" id="400682"/>
    <lineage>
        <taxon>Eukaryota</taxon>
        <taxon>Metazoa</taxon>
        <taxon>Porifera</taxon>
        <taxon>Demospongiae</taxon>
        <taxon>Heteroscleromorpha</taxon>
        <taxon>Haplosclerida</taxon>
        <taxon>Niphatidae</taxon>
        <taxon>Amphimedon</taxon>
    </lineage>
</organism>
<proteinExistence type="predicted"/>
<protein>
    <submittedName>
        <fullName evidence="1">Uncharacterized protein</fullName>
    </submittedName>
</protein>
<dbReference type="AlphaFoldDB" id="A0A1X7VPJ0"/>
<accession>A0A1X7VPJ0</accession>